<feature type="domain" description="HTH OST-type" evidence="1">
    <location>
        <begin position="1"/>
        <end position="51"/>
    </location>
</feature>
<dbReference type="PROSITE" id="PS51644">
    <property type="entry name" value="HTH_OST"/>
    <property type="match status" value="1"/>
</dbReference>
<evidence type="ECO:0000313" key="3">
    <source>
        <dbReference type="Proteomes" id="UP000199771"/>
    </source>
</evidence>
<evidence type="ECO:0000313" key="2">
    <source>
        <dbReference type="EMBL" id="SFF61216.1"/>
    </source>
</evidence>
<organism evidence="2 3">
    <name type="scientific">Fontimonas thermophila</name>
    <dbReference type="NCBI Taxonomy" id="1076937"/>
    <lineage>
        <taxon>Bacteria</taxon>
        <taxon>Pseudomonadati</taxon>
        <taxon>Pseudomonadota</taxon>
        <taxon>Gammaproteobacteria</taxon>
        <taxon>Nevskiales</taxon>
        <taxon>Nevskiaceae</taxon>
        <taxon>Fontimonas</taxon>
    </lineage>
</organism>
<name>A0A1I2K8K4_9GAMM</name>
<dbReference type="Gene3D" id="3.30.420.610">
    <property type="entry name" value="LOTUS domain-like"/>
    <property type="match status" value="1"/>
</dbReference>
<evidence type="ECO:0000259" key="1">
    <source>
        <dbReference type="PROSITE" id="PS51644"/>
    </source>
</evidence>
<keyword evidence="3" id="KW-1185">Reference proteome</keyword>
<dbReference type="CDD" id="cd10146">
    <property type="entry name" value="LabA_like_C"/>
    <property type="match status" value="1"/>
</dbReference>
<gene>
    <name evidence="2" type="ORF">SAMN04488120_11248</name>
</gene>
<sequence length="56" mass="6520">MGSLISKQAPDFDARNYGFRKLSDLVVATGLFEIDERRSADGRQKTMFLRDKRKKR</sequence>
<accession>A0A1I2K8K4</accession>
<protein>
    <submittedName>
        <fullName evidence="2">OST-HTH/LOTUS domain-containing protein</fullName>
    </submittedName>
</protein>
<dbReference type="STRING" id="1076937.SAMN04488120_11248"/>
<proteinExistence type="predicted"/>
<dbReference type="EMBL" id="FOOC01000012">
    <property type="protein sequence ID" value="SFF61216.1"/>
    <property type="molecule type" value="Genomic_DNA"/>
</dbReference>
<dbReference type="InterPro" id="IPR025605">
    <property type="entry name" value="OST-HTH/LOTUS_dom"/>
</dbReference>
<dbReference type="Pfam" id="PF12872">
    <property type="entry name" value="OST-HTH"/>
    <property type="match status" value="1"/>
</dbReference>
<reference evidence="2 3" key="1">
    <citation type="submission" date="2016-10" db="EMBL/GenBank/DDBJ databases">
        <authorList>
            <person name="de Groot N.N."/>
        </authorList>
    </citation>
    <scope>NUCLEOTIDE SEQUENCE [LARGE SCALE GENOMIC DNA]</scope>
    <source>
        <strain evidence="2 3">DSM 23609</strain>
    </source>
</reference>
<dbReference type="Proteomes" id="UP000199771">
    <property type="component" value="Unassembled WGS sequence"/>
</dbReference>
<dbReference type="AlphaFoldDB" id="A0A1I2K8K4"/>
<dbReference type="InterPro" id="IPR041966">
    <property type="entry name" value="LOTUS-like"/>
</dbReference>